<dbReference type="KEGG" id="dgr:6568515"/>
<reference evidence="15 16" key="1">
    <citation type="journal article" date="2007" name="Nature">
        <title>Evolution of genes and genomes on the Drosophila phylogeny.</title>
        <authorList>
            <consortium name="Drosophila 12 Genomes Consortium"/>
            <person name="Clark A.G."/>
            <person name="Eisen M.B."/>
            <person name="Smith D.R."/>
            <person name="Bergman C.M."/>
            <person name="Oliver B."/>
            <person name="Markow T.A."/>
            <person name="Kaufman T.C."/>
            <person name="Kellis M."/>
            <person name="Gelbart W."/>
            <person name="Iyer V.N."/>
            <person name="Pollard D.A."/>
            <person name="Sackton T.B."/>
            <person name="Larracuente A.M."/>
            <person name="Singh N.D."/>
            <person name="Abad J.P."/>
            <person name="Abt D.N."/>
            <person name="Adryan B."/>
            <person name="Aguade M."/>
            <person name="Akashi H."/>
            <person name="Anderson W.W."/>
            <person name="Aquadro C.F."/>
            <person name="Ardell D.H."/>
            <person name="Arguello R."/>
            <person name="Artieri C.G."/>
            <person name="Barbash D.A."/>
            <person name="Barker D."/>
            <person name="Barsanti P."/>
            <person name="Batterham P."/>
            <person name="Batzoglou S."/>
            <person name="Begun D."/>
            <person name="Bhutkar A."/>
            <person name="Blanco E."/>
            <person name="Bosak S.A."/>
            <person name="Bradley R.K."/>
            <person name="Brand A.D."/>
            <person name="Brent M.R."/>
            <person name="Brooks A.N."/>
            <person name="Brown R.H."/>
            <person name="Butlin R.K."/>
            <person name="Caggese C."/>
            <person name="Calvi B.R."/>
            <person name="Bernardo de Carvalho A."/>
            <person name="Caspi A."/>
            <person name="Castrezana S."/>
            <person name="Celniker S.E."/>
            <person name="Chang J.L."/>
            <person name="Chapple C."/>
            <person name="Chatterji S."/>
            <person name="Chinwalla A."/>
            <person name="Civetta A."/>
            <person name="Clifton S.W."/>
            <person name="Comeron J.M."/>
            <person name="Costello J.C."/>
            <person name="Coyne J.A."/>
            <person name="Daub J."/>
            <person name="David R.G."/>
            <person name="Delcher A.L."/>
            <person name="Delehaunty K."/>
            <person name="Do C.B."/>
            <person name="Ebling H."/>
            <person name="Edwards K."/>
            <person name="Eickbush T."/>
            <person name="Evans J.D."/>
            <person name="Filipski A."/>
            <person name="Findeiss S."/>
            <person name="Freyhult E."/>
            <person name="Fulton L."/>
            <person name="Fulton R."/>
            <person name="Garcia A.C."/>
            <person name="Gardiner A."/>
            <person name="Garfield D.A."/>
            <person name="Garvin B.E."/>
            <person name="Gibson G."/>
            <person name="Gilbert D."/>
            <person name="Gnerre S."/>
            <person name="Godfrey J."/>
            <person name="Good R."/>
            <person name="Gotea V."/>
            <person name="Gravely B."/>
            <person name="Greenberg A.J."/>
            <person name="Griffiths-Jones S."/>
            <person name="Gross S."/>
            <person name="Guigo R."/>
            <person name="Gustafson E.A."/>
            <person name="Haerty W."/>
            <person name="Hahn M.W."/>
            <person name="Halligan D.L."/>
            <person name="Halpern A.L."/>
            <person name="Halter G.M."/>
            <person name="Han M.V."/>
            <person name="Heger A."/>
            <person name="Hillier L."/>
            <person name="Hinrichs A.S."/>
            <person name="Holmes I."/>
            <person name="Hoskins R.A."/>
            <person name="Hubisz M.J."/>
            <person name="Hultmark D."/>
            <person name="Huntley M.A."/>
            <person name="Jaffe D.B."/>
            <person name="Jagadeeshan S."/>
            <person name="Jeck W.R."/>
            <person name="Johnson J."/>
            <person name="Jones C.D."/>
            <person name="Jordan W.C."/>
            <person name="Karpen G.H."/>
            <person name="Kataoka E."/>
            <person name="Keightley P.D."/>
            <person name="Kheradpour P."/>
            <person name="Kirkness E.F."/>
            <person name="Koerich L.B."/>
            <person name="Kristiansen K."/>
            <person name="Kudrna D."/>
            <person name="Kulathinal R.J."/>
            <person name="Kumar S."/>
            <person name="Kwok R."/>
            <person name="Lander E."/>
            <person name="Langley C.H."/>
            <person name="Lapoint R."/>
            <person name="Lazzaro B.P."/>
            <person name="Lee S.J."/>
            <person name="Levesque L."/>
            <person name="Li R."/>
            <person name="Lin C.F."/>
            <person name="Lin M.F."/>
            <person name="Lindblad-Toh K."/>
            <person name="Llopart A."/>
            <person name="Long M."/>
            <person name="Low L."/>
            <person name="Lozovsky E."/>
            <person name="Lu J."/>
            <person name="Luo M."/>
            <person name="Machado C.A."/>
            <person name="Makalowski W."/>
            <person name="Marzo M."/>
            <person name="Matsuda M."/>
            <person name="Matzkin L."/>
            <person name="McAllister B."/>
            <person name="McBride C.S."/>
            <person name="McKernan B."/>
            <person name="McKernan K."/>
            <person name="Mendez-Lago M."/>
            <person name="Minx P."/>
            <person name="Mollenhauer M.U."/>
            <person name="Montooth K."/>
            <person name="Mount S.M."/>
            <person name="Mu X."/>
            <person name="Myers E."/>
            <person name="Negre B."/>
            <person name="Newfeld S."/>
            <person name="Nielsen R."/>
            <person name="Noor M.A."/>
            <person name="O'Grady P."/>
            <person name="Pachter L."/>
            <person name="Papaceit M."/>
            <person name="Parisi M.J."/>
            <person name="Parisi M."/>
            <person name="Parts L."/>
            <person name="Pedersen J.S."/>
            <person name="Pesole G."/>
            <person name="Phillippy A.M."/>
            <person name="Ponting C.P."/>
            <person name="Pop M."/>
            <person name="Porcelli D."/>
            <person name="Powell J.R."/>
            <person name="Prohaska S."/>
            <person name="Pruitt K."/>
            <person name="Puig M."/>
            <person name="Quesneville H."/>
            <person name="Ram K.R."/>
            <person name="Rand D."/>
            <person name="Rasmussen M.D."/>
            <person name="Reed L.K."/>
            <person name="Reenan R."/>
            <person name="Reily A."/>
            <person name="Remington K.A."/>
            <person name="Rieger T.T."/>
            <person name="Ritchie M.G."/>
            <person name="Robin C."/>
            <person name="Rogers Y.H."/>
            <person name="Rohde C."/>
            <person name="Rozas J."/>
            <person name="Rubenfield M.J."/>
            <person name="Ruiz A."/>
            <person name="Russo S."/>
            <person name="Salzberg S.L."/>
            <person name="Sanchez-Gracia A."/>
            <person name="Saranga D.J."/>
            <person name="Sato H."/>
            <person name="Schaeffer S.W."/>
            <person name="Schatz M.C."/>
            <person name="Schlenke T."/>
            <person name="Schwartz R."/>
            <person name="Segarra C."/>
            <person name="Singh R.S."/>
            <person name="Sirot L."/>
            <person name="Sirota M."/>
            <person name="Sisneros N.B."/>
            <person name="Smith C.D."/>
            <person name="Smith T.F."/>
            <person name="Spieth J."/>
            <person name="Stage D.E."/>
            <person name="Stark A."/>
            <person name="Stephan W."/>
            <person name="Strausberg R.L."/>
            <person name="Strempel S."/>
            <person name="Sturgill D."/>
            <person name="Sutton G."/>
            <person name="Sutton G.G."/>
            <person name="Tao W."/>
            <person name="Teichmann S."/>
            <person name="Tobari Y.N."/>
            <person name="Tomimura Y."/>
            <person name="Tsolas J.M."/>
            <person name="Valente V.L."/>
            <person name="Venter E."/>
            <person name="Venter J.C."/>
            <person name="Vicario S."/>
            <person name="Vieira F.G."/>
            <person name="Vilella A.J."/>
            <person name="Villasante A."/>
            <person name="Walenz B."/>
            <person name="Wang J."/>
            <person name="Wasserman M."/>
            <person name="Watts T."/>
            <person name="Wilson D."/>
            <person name="Wilson R.K."/>
            <person name="Wing R.A."/>
            <person name="Wolfner M.F."/>
            <person name="Wong A."/>
            <person name="Wong G.K."/>
            <person name="Wu C.I."/>
            <person name="Wu G."/>
            <person name="Yamamoto D."/>
            <person name="Yang H.P."/>
            <person name="Yang S.P."/>
            <person name="Yorke J.A."/>
            <person name="Yoshida K."/>
            <person name="Zdobnov E."/>
            <person name="Zhang P."/>
            <person name="Zhang Y."/>
            <person name="Zimin A.V."/>
            <person name="Baldwin J."/>
            <person name="Abdouelleil A."/>
            <person name="Abdulkadir J."/>
            <person name="Abebe A."/>
            <person name="Abera B."/>
            <person name="Abreu J."/>
            <person name="Acer S.C."/>
            <person name="Aftuck L."/>
            <person name="Alexander A."/>
            <person name="An P."/>
            <person name="Anderson E."/>
            <person name="Anderson S."/>
            <person name="Arachi H."/>
            <person name="Azer M."/>
            <person name="Bachantsang P."/>
            <person name="Barry A."/>
            <person name="Bayul T."/>
            <person name="Berlin A."/>
            <person name="Bessette D."/>
            <person name="Bloom T."/>
            <person name="Blye J."/>
            <person name="Boguslavskiy L."/>
            <person name="Bonnet C."/>
            <person name="Boukhgalter B."/>
            <person name="Bourzgui I."/>
            <person name="Brown A."/>
            <person name="Cahill P."/>
            <person name="Channer S."/>
            <person name="Cheshatsang Y."/>
            <person name="Chuda L."/>
            <person name="Citroen M."/>
            <person name="Collymore A."/>
            <person name="Cooke P."/>
            <person name="Costello M."/>
            <person name="D'Aco K."/>
            <person name="Daza R."/>
            <person name="De Haan G."/>
            <person name="DeGray S."/>
            <person name="DeMaso C."/>
            <person name="Dhargay N."/>
            <person name="Dooley K."/>
            <person name="Dooley E."/>
            <person name="Doricent M."/>
            <person name="Dorje P."/>
            <person name="Dorjee K."/>
            <person name="Dupes A."/>
            <person name="Elong R."/>
            <person name="Falk J."/>
            <person name="Farina A."/>
            <person name="Faro S."/>
            <person name="Ferguson D."/>
            <person name="Fisher S."/>
            <person name="Foley C.D."/>
            <person name="Franke A."/>
            <person name="Friedrich D."/>
            <person name="Gadbois L."/>
            <person name="Gearin G."/>
            <person name="Gearin C.R."/>
            <person name="Giannoukos G."/>
            <person name="Goode T."/>
            <person name="Graham J."/>
            <person name="Grandbois E."/>
            <person name="Grewal S."/>
            <person name="Gyaltsen K."/>
            <person name="Hafez N."/>
            <person name="Hagos B."/>
            <person name="Hall J."/>
            <person name="Henson C."/>
            <person name="Hollinger A."/>
            <person name="Honan T."/>
            <person name="Huard M.D."/>
            <person name="Hughes L."/>
            <person name="Hurhula B."/>
            <person name="Husby M.E."/>
            <person name="Kamat A."/>
            <person name="Kanga B."/>
            <person name="Kashin S."/>
            <person name="Khazanovich D."/>
            <person name="Kisner P."/>
            <person name="Lance K."/>
            <person name="Lara M."/>
            <person name="Lee W."/>
            <person name="Lennon N."/>
            <person name="Letendre F."/>
            <person name="LeVine R."/>
            <person name="Lipovsky A."/>
            <person name="Liu X."/>
            <person name="Liu J."/>
            <person name="Liu S."/>
            <person name="Lokyitsang T."/>
            <person name="Lokyitsang Y."/>
            <person name="Lubonja R."/>
            <person name="Lui A."/>
            <person name="MacDonald P."/>
            <person name="Magnisalis V."/>
            <person name="Maru K."/>
            <person name="Matthews C."/>
            <person name="McCusker W."/>
            <person name="McDonough S."/>
            <person name="Mehta T."/>
            <person name="Meldrim J."/>
            <person name="Meneus L."/>
            <person name="Mihai O."/>
            <person name="Mihalev A."/>
            <person name="Mihova T."/>
            <person name="Mittelman R."/>
            <person name="Mlenga V."/>
            <person name="Montmayeur A."/>
            <person name="Mulrain L."/>
            <person name="Navidi A."/>
            <person name="Naylor J."/>
            <person name="Negash T."/>
            <person name="Nguyen T."/>
            <person name="Nguyen N."/>
            <person name="Nicol R."/>
            <person name="Norbu C."/>
            <person name="Norbu N."/>
            <person name="Novod N."/>
            <person name="O'Neill B."/>
            <person name="Osman S."/>
            <person name="Markiewicz E."/>
            <person name="Oyono O.L."/>
            <person name="Patti C."/>
            <person name="Phunkhang P."/>
            <person name="Pierre F."/>
            <person name="Priest M."/>
            <person name="Raghuraman S."/>
            <person name="Rege F."/>
            <person name="Reyes R."/>
            <person name="Rise C."/>
            <person name="Rogov P."/>
            <person name="Ross K."/>
            <person name="Ryan E."/>
            <person name="Settipalli S."/>
            <person name="Shea T."/>
            <person name="Sherpa N."/>
            <person name="Shi L."/>
            <person name="Shih D."/>
            <person name="Sparrow T."/>
            <person name="Spaulding J."/>
            <person name="Stalker J."/>
            <person name="Stange-Thomann N."/>
            <person name="Stavropoulos S."/>
            <person name="Stone C."/>
            <person name="Strader C."/>
            <person name="Tesfaye S."/>
            <person name="Thomson T."/>
            <person name="Thoulutsang Y."/>
            <person name="Thoulutsang D."/>
            <person name="Topham K."/>
            <person name="Topping I."/>
            <person name="Tsamla T."/>
            <person name="Vassiliev H."/>
            <person name="Vo A."/>
            <person name="Wangchuk T."/>
            <person name="Wangdi T."/>
            <person name="Weiand M."/>
            <person name="Wilkinson J."/>
            <person name="Wilson A."/>
            <person name="Yadav S."/>
            <person name="Young G."/>
            <person name="Yu Q."/>
            <person name="Zembek L."/>
            <person name="Zhong D."/>
            <person name="Zimmer A."/>
            <person name="Zwirko Z."/>
            <person name="Jaffe D.B."/>
            <person name="Alvarez P."/>
            <person name="Brockman W."/>
            <person name="Butler J."/>
            <person name="Chin C."/>
            <person name="Gnerre S."/>
            <person name="Grabherr M."/>
            <person name="Kleber M."/>
            <person name="Mauceli E."/>
            <person name="MacCallum I."/>
        </authorList>
    </citation>
    <scope>NUCLEOTIDE SEQUENCE [LARGE SCALE GENOMIC DNA]</scope>
    <source>
        <strain evidence="16">Tucson 15287-2541.00</strain>
    </source>
</reference>
<dbReference type="GO" id="GO:0007526">
    <property type="term" value="P:larval somatic muscle development"/>
    <property type="evidence" value="ECO:0007669"/>
    <property type="project" value="EnsemblMetazoa"/>
</dbReference>
<evidence type="ECO:0000256" key="9">
    <source>
        <dbReference type="ARBA" id="ARBA00048679"/>
    </source>
</evidence>
<keyword evidence="4" id="KW-0808">Transferase</keyword>
<dbReference type="GO" id="GO:2000060">
    <property type="term" value="P:positive regulation of ubiquitin-dependent protein catabolic process"/>
    <property type="evidence" value="ECO:0007669"/>
    <property type="project" value="EnsemblMetazoa"/>
</dbReference>
<dbReference type="Gene3D" id="3.30.200.20">
    <property type="entry name" value="Phosphorylase Kinase, domain 1"/>
    <property type="match status" value="1"/>
</dbReference>
<dbReference type="Pfam" id="PF00531">
    <property type="entry name" value="Death"/>
    <property type="match status" value="1"/>
</dbReference>
<evidence type="ECO:0000256" key="11">
    <source>
        <dbReference type="RuleBase" id="RU000304"/>
    </source>
</evidence>
<comment type="similarity">
    <text evidence="1">Belongs to the protein kinase superfamily. TKL Ser/Thr protein kinase family. Pelle subfamily.</text>
</comment>
<dbReference type="GO" id="GO:0004674">
    <property type="term" value="F:protein serine/threonine kinase activity"/>
    <property type="evidence" value="ECO:0007669"/>
    <property type="project" value="UniProtKB-KW"/>
</dbReference>
<dbReference type="eggNOG" id="KOG1187">
    <property type="taxonomic scope" value="Eukaryota"/>
</dbReference>
<sequence>MNVAAAEDRPNENAKRSGREDNSMPIRMLPMSVRQALCEHLDSLNVWQQLAAFVKLYSSDVQHIQSENSRGRSPTNEFLNIWGGQYNHSVYSLFALFHKMKLHNAMRLIKDHVDEKFHKYIPKSEPISELRAPASASSKINNGPPYGAASSSSSGVTDDSNSNSLESPGDIRVSSVQRAAQSLLEIDYQELLDATGNWLPENKLGNGGFGEVFKGEWKQLDVAIKAMNYIHKHNDKTQVHLQQSYNELKYLNTIRHDNILALYGYSINGEKPCLVYQLMKNGSLDSRLRAHKSKQPLPPLTWQERLSIALGTAKGIYFLHTARIKPLIHGDIKPANILLDGCMQPKIGDFGLAREGPKSIDAVIEVRQVFGTRIYLPPEFLSSKKLSTGVDIYSFGVVLLELFTGRLMAECTLQNDQQNLLKSVKSSCLQSHQNRLDLFDKHLVTPMGEELDKCLCAIEVGLKCAASNPQERPSMDEVVRRFKTFSREF</sequence>
<dbReference type="EC" id="2.7.11.1" evidence="2"/>
<dbReference type="GO" id="GO:0019904">
    <property type="term" value="F:protein domain specific binding"/>
    <property type="evidence" value="ECO:0007669"/>
    <property type="project" value="EnsemblMetazoa"/>
</dbReference>
<keyword evidence="7 10" id="KW-0067">ATP-binding</keyword>
<dbReference type="EMBL" id="CH916374">
    <property type="protein sequence ID" value="EDV91008.1"/>
    <property type="molecule type" value="Genomic_DNA"/>
</dbReference>
<dbReference type="InterPro" id="IPR011009">
    <property type="entry name" value="Kinase-like_dom_sf"/>
</dbReference>
<evidence type="ECO:0000313" key="15">
    <source>
        <dbReference type="EMBL" id="EDV91008.1"/>
    </source>
</evidence>
<feature type="domain" description="Protein kinase" evidence="13">
    <location>
        <begin position="198"/>
        <end position="489"/>
    </location>
</feature>
<dbReference type="FunFam" id="1.10.510.10:FF:000754">
    <property type="entry name" value="Interleukin-1 receptor-associated kinase"/>
    <property type="match status" value="1"/>
</dbReference>
<dbReference type="InterPro" id="IPR052059">
    <property type="entry name" value="CR_Ser/Thr_kinase"/>
</dbReference>
<dbReference type="Gene3D" id="1.20.5.530">
    <property type="entry name" value="Single helix bin"/>
    <property type="match status" value="1"/>
</dbReference>
<dbReference type="InterPro" id="IPR000488">
    <property type="entry name" value="Death_dom"/>
</dbReference>
<evidence type="ECO:0000256" key="4">
    <source>
        <dbReference type="ARBA" id="ARBA00022679"/>
    </source>
</evidence>
<dbReference type="CDD" id="cd08307">
    <property type="entry name" value="Death_Pelle"/>
    <property type="match status" value="1"/>
</dbReference>
<dbReference type="SMART" id="SM00220">
    <property type="entry name" value="S_TKc"/>
    <property type="match status" value="1"/>
</dbReference>
<feature type="domain" description="Death" evidence="14">
    <location>
        <begin position="47"/>
        <end position="113"/>
    </location>
</feature>
<dbReference type="GO" id="GO:0061760">
    <property type="term" value="P:antifungal innate immune response"/>
    <property type="evidence" value="ECO:0007669"/>
    <property type="project" value="EnsemblMetazoa"/>
</dbReference>
<proteinExistence type="inferred from homology"/>
<dbReference type="PROSITE" id="PS50011">
    <property type="entry name" value="PROTEIN_KINASE_DOM"/>
    <property type="match status" value="1"/>
</dbReference>
<evidence type="ECO:0000256" key="8">
    <source>
        <dbReference type="ARBA" id="ARBA00047899"/>
    </source>
</evidence>
<dbReference type="Proteomes" id="UP000001070">
    <property type="component" value="Unassembled WGS sequence"/>
</dbReference>
<dbReference type="InterPro" id="IPR011029">
    <property type="entry name" value="DEATH-like_dom_sf"/>
</dbReference>
<evidence type="ECO:0000256" key="10">
    <source>
        <dbReference type="PROSITE-ProRule" id="PRU10141"/>
    </source>
</evidence>
<gene>
    <name evidence="15" type="primary">Dgri\GH16651</name>
    <name evidence="15" type="ORF">Dgri_GH16651</name>
</gene>
<dbReference type="PhylomeDB" id="B4JU38"/>
<organism evidence="16">
    <name type="scientific">Drosophila grimshawi</name>
    <name type="common">Hawaiian fruit fly</name>
    <name type="synonym">Idiomyia grimshawi</name>
    <dbReference type="NCBI Taxonomy" id="7222"/>
    <lineage>
        <taxon>Eukaryota</taxon>
        <taxon>Metazoa</taxon>
        <taxon>Ecdysozoa</taxon>
        <taxon>Arthropoda</taxon>
        <taxon>Hexapoda</taxon>
        <taxon>Insecta</taxon>
        <taxon>Pterygota</taxon>
        <taxon>Neoptera</taxon>
        <taxon>Endopterygota</taxon>
        <taxon>Diptera</taxon>
        <taxon>Brachycera</taxon>
        <taxon>Muscomorpha</taxon>
        <taxon>Ephydroidea</taxon>
        <taxon>Drosophilidae</taxon>
        <taxon>Drosophila</taxon>
        <taxon>Hawaiian Drosophila</taxon>
    </lineage>
</organism>
<comment type="catalytic activity">
    <reaction evidence="8">
        <text>L-threonyl-[protein] + ATP = O-phospho-L-threonyl-[protein] + ADP + H(+)</text>
        <dbReference type="Rhea" id="RHEA:46608"/>
        <dbReference type="Rhea" id="RHEA-COMP:11060"/>
        <dbReference type="Rhea" id="RHEA-COMP:11605"/>
        <dbReference type="ChEBI" id="CHEBI:15378"/>
        <dbReference type="ChEBI" id="CHEBI:30013"/>
        <dbReference type="ChEBI" id="CHEBI:30616"/>
        <dbReference type="ChEBI" id="CHEBI:61977"/>
        <dbReference type="ChEBI" id="CHEBI:456216"/>
        <dbReference type="EC" id="2.7.11.1"/>
    </reaction>
</comment>
<dbReference type="GO" id="GO:0007352">
    <property type="term" value="P:zygotic specification of dorsal/ventral axis"/>
    <property type="evidence" value="ECO:0007669"/>
    <property type="project" value="EnsemblMetazoa"/>
</dbReference>
<dbReference type="PROSITE" id="PS50017">
    <property type="entry name" value="DEATH_DOMAIN"/>
    <property type="match status" value="1"/>
</dbReference>
<dbReference type="InterPro" id="IPR017441">
    <property type="entry name" value="Protein_kinase_ATP_BS"/>
</dbReference>
<dbReference type="GO" id="GO:0048262">
    <property type="term" value="P:determination of dorsal/ventral asymmetry"/>
    <property type="evidence" value="ECO:0007669"/>
    <property type="project" value="EnsemblMetazoa"/>
</dbReference>
<dbReference type="SMR" id="B4JU38"/>
<name>B4JU38_DROGR</name>
<feature type="compositionally biased region" description="Low complexity" evidence="12">
    <location>
        <begin position="147"/>
        <end position="164"/>
    </location>
</feature>
<dbReference type="PROSITE" id="PS00108">
    <property type="entry name" value="PROTEIN_KINASE_ST"/>
    <property type="match status" value="1"/>
</dbReference>
<feature type="compositionally biased region" description="Basic and acidic residues" evidence="12">
    <location>
        <begin position="1"/>
        <end position="22"/>
    </location>
</feature>
<evidence type="ECO:0000313" key="16">
    <source>
        <dbReference type="Proteomes" id="UP000001070"/>
    </source>
</evidence>
<evidence type="ECO:0000256" key="2">
    <source>
        <dbReference type="ARBA" id="ARBA00012513"/>
    </source>
</evidence>
<dbReference type="InterPro" id="IPR008271">
    <property type="entry name" value="Ser/Thr_kinase_AS"/>
</dbReference>
<evidence type="ECO:0000256" key="5">
    <source>
        <dbReference type="ARBA" id="ARBA00022741"/>
    </source>
</evidence>
<dbReference type="GO" id="GO:0005524">
    <property type="term" value="F:ATP binding"/>
    <property type="evidence" value="ECO:0007669"/>
    <property type="project" value="UniProtKB-UniRule"/>
</dbReference>
<dbReference type="InterPro" id="IPR000719">
    <property type="entry name" value="Prot_kinase_dom"/>
</dbReference>
<dbReference type="SMART" id="SM00005">
    <property type="entry name" value="DEATH"/>
    <property type="match status" value="1"/>
</dbReference>
<dbReference type="AlphaFoldDB" id="B4JU38"/>
<keyword evidence="5 10" id="KW-0547">Nucleotide-binding</keyword>
<protein>
    <recommendedName>
        <fullName evidence="2">non-specific serine/threonine protein kinase</fullName>
        <ecNumber evidence="2">2.7.11.1</ecNumber>
    </recommendedName>
</protein>
<evidence type="ECO:0000256" key="7">
    <source>
        <dbReference type="ARBA" id="ARBA00022840"/>
    </source>
</evidence>
<dbReference type="InterPro" id="IPR037924">
    <property type="entry name" value="Pelle_death"/>
</dbReference>
<dbReference type="InParanoid" id="B4JU38"/>
<evidence type="ECO:0000256" key="1">
    <source>
        <dbReference type="ARBA" id="ARBA00008718"/>
    </source>
</evidence>
<dbReference type="GO" id="GO:0002804">
    <property type="term" value="P:positive regulation of antifungal peptide production"/>
    <property type="evidence" value="ECO:0007669"/>
    <property type="project" value="EnsemblMetazoa"/>
</dbReference>
<keyword evidence="6" id="KW-0418">Kinase</keyword>
<accession>B4JU38</accession>
<dbReference type="Pfam" id="PF00069">
    <property type="entry name" value="Pkinase"/>
    <property type="match status" value="1"/>
</dbReference>
<dbReference type="OMA" id="MQHYQSM"/>
<keyword evidence="16" id="KW-1185">Reference proteome</keyword>
<evidence type="ECO:0000256" key="12">
    <source>
        <dbReference type="SAM" id="MobiDB-lite"/>
    </source>
</evidence>
<dbReference type="SUPFAM" id="SSF56112">
    <property type="entry name" value="Protein kinase-like (PK-like)"/>
    <property type="match status" value="1"/>
</dbReference>
<evidence type="ECO:0000259" key="13">
    <source>
        <dbReference type="PROSITE" id="PS50011"/>
    </source>
</evidence>
<dbReference type="GO" id="GO:0005886">
    <property type="term" value="C:plasma membrane"/>
    <property type="evidence" value="ECO:0007669"/>
    <property type="project" value="EnsemblMetazoa"/>
</dbReference>
<dbReference type="GO" id="GO:0008063">
    <property type="term" value="P:Toll signaling pathway"/>
    <property type="evidence" value="ECO:0007669"/>
    <property type="project" value="EnsemblMetazoa"/>
</dbReference>
<dbReference type="SUPFAM" id="SSF47986">
    <property type="entry name" value="DEATH domain"/>
    <property type="match status" value="1"/>
</dbReference>
<evidence type="ECO:0000256" key="6">
    <source>
        <dbReference type="ARBA" id="ARBA00022777"/>
    </source>
</evidence>
<feature type="binding site" evidence="10">
    <location>
        <position position="225"/>
    </location>
    <ligand>
        <name>ATP</name>
        <dbReference type="ChEBI" id="CHEBI:30616"/>
    </ligand>
</feature>
<keyword evidence="3 11" id="KW-0723">Serine/threonine-protein kinase</keyword>
<evidence type="ECO:0000256" key="3">
    <source>
        <dbReference type="ARBA" id="ARBA00022527"/>
    </source>
</evidence>
<comment type="catalytic activity">
    <reaction evidence="9">
        <text>L-seryl-[protein] + ATP = O-phospho-L-seryl-[protein] + ADP + H(+)</text>
        <dbReference type="Rhea" id="RHEA:17989"/>
        <dbReference type="Rhea" id="RHEA-COMP:9863"/>
        <dbReference type="Rhea" id="RHEA-COMP:11604"/>
        <dbReference type="ChEBI" id="CHEBI:15378"/>
        <dbReference type="ChEBI" id="CHEBI:29999"/>
        <dbReference type="ChEBI" id="CHEBI:30616"/>
        <dbReference type="ChEBI" id="CHEBI:83421"/>
        <dbReference type="ChEBI" id="CHEBI:456216"/>
        <dbReference type="EC" id="2.7.11.1"/>
    </reaction>
</comment>
<dbReference type="STRING" id="7222.B4JU38"/>
<evidence type="ECO:0000259" key="14">
    <source>
        <dbReference type="PROSITE" id="PS50017"/>
    </source>
</evidence>
<feature type="region of interest" description="Disordered" evidence="12">
    <location>
        <begin position="131"/>
        <end position="169"/>
    </location>
</feature>
<dbReference type="PANTHER" id="PTHR47973">
    <property type="entry name" value="CYSTEINE-RICH RECEPTOR-LIKE PROTEIN KINASE 3"/>
    <property type="match status" value="1"/>
</dbReference>
<dbReference type="Gene3D" id="1.10.510.10">
    <property type="entry name" value="Transferase(Phosphotransferase) domain 1"/>
    <property type="match status" value="1"/>
</dbReference>
<dbReference type="GO" id="GO:0045732">
    <property type="term" value="P:positive regulation of protein catabolic process"/>
    <property type="evidence" value="ECO:0007669"/>
    <property type="project" value="EnsemblMetazoa"/>
</dbReference>
<dbReference type="CDD" id="cd14066">
    <property type="entry name" value="STKc_IRAK"/>
    <property type="match status" value="1"/>
</dbReference>
<dbReference type="GO" id="GO:0035332">
    <property type="term" value="P:positive regulation of hippo signaling"/>
    <property type="evidence" value="ECO:0007669"/>
    <property type="project" value="EnsemblMetazoa"/>
</dbReference>
<dbReference type="HOGENOM" id="CLU_000288_21_15_1"/>
<dbReference type="FunCoup" id="B4JU38">
    <property type="interactions" value="1772"/>
</dbReference>
<dbReference type="GO" id="GO:0005737">
    <property type="term" value="C:cytoplasm"/>
    <property type="evidence" value="ECO:0007669"/>
    <property type="project" value="EnsemblMetazoa"/>
</dbReference>
<dbReference type="PROSITE" id="PS00107">
    <property type="entry name" value="PROTEIN_KINASE_ATP"/>
    <property type="match status" value="1"/>
</dbReference>
<feature type="region of interest" description="Disordered" evidence="12">
    <location>
        <begin position="1"/>
        <end position="24"/>
    </location>
</feature>
<dbReference type="OrthoDB" id="4062651at2759"/>